<keyword evidence="1" id="KW-0732">Signal</keyword>
<keyword evidence="3" id="KW-1185">Reference proteome</keyword>
<organism evidence="2 3">
    <name type="scientific">Goodea atripinnis</name>
    <dbReference type="NCBI Taxonomy" id="208336"/>
    <lineage>
        <taxon>Eukaryota</taxon>
        <taxon>Metazoa</taxon>
        <taxon>Chordata</taxon>
        <taxon>Craniata</taxon>
        <taxon>Vertebrata</taxon>
        <taxon>Euteleostomi</taxon>
        <taxon>Actinopterygii</taxon>
        <taxon>Neopterygii</taxon>
        <taxon>Teleostei</taxon>
        <taxon>Neoteleostei</taxon>
        <taxon>Acanthomorphata</taxon>
        <taxon>Ovalentaria</taxon>
        <taxon>Atherinomorphae</taxon>
        <taxon>Cyprinodontiformes</taxon>
        <taxon>Goodeidae</taxon>
        <taxon>Goodea</taxon>
    </lineage>
</organism>
<feature type="signal peptide" evidence="1">
    <location>
        <begin position="1"/>
        <end position="16"/>
    </location>
</feature>
<proteinExistence type="predicted"/>
<feature type="chain" id="PRO_5045217731" evidence="1">
    <location>
        <begin position="17"/>
        <end position="216"/>
    </location>
</feature>
<sequence>MGVLIISVLLSRIASMIQKNLHVYKSVEVARITQALFLLHYQNPELFINLRKVLVGFYPYEVTMLTRVLSMLPSRRLDEGVVSRVDDVIAQCSLSELNTISIAVAKWIRNDPSYRHNTHSRYVRLLQRLSHCGHERLQTADRLDLLLEELKYVSGEWFEEMLLDETFVTLKRMIDQINPSNVSDLAFFLTRTNHLYPPLMDRIASVATEHIDEVPA</sequence>
<evidence type="ECO:0000256" key="1">
    <source>
        <dbReference type="SAM" id="SignalP"/>
    </source>
</evidence>
<reference evidence="2 3" key="1">
    <citation type="submission" date="2021-06" db="EMBL/GenBank/DDBJ databases">
        <authorList>
            <person name="Palmer J.M."/>
        </authorList>
    </citation>
    <scope>NUCLEOTIDE SEQUENCE [LARGE SCALE GENOMIC DNA]</scope>
    <source>
        <strain evidence="2 3">GA_2019</strain>
        <tissue evidence="2">Muscle</tissue>
    </source>
</reference>
<comment type="caution">
    <text evidence="2">The sequence shown here is derived from an EMBL/GenBank/DDBJ whole genome shotgun (WGS) entry which is preliminary data.</text>
</comment>
<name>A0ABV0N992_9TELE</name>
<dbReference type="EMBL" id="JAHRIO010030018">
    <property type="protein sequence ID" value="MEQ2167143.1"/>
    <property type="molecule type" value="Genomic_DNA"/>
</dbReference>
<accession>A0ABV0N992</accession>
<evidence type="ECO:0000313" key="2">
    <source>
        <dbReference type="EMBL" id="MEQ2167143.1"/>
    </source>
</evidence>
<protein>
    <submittedName>
        <fullName evidence="2">Uncharacterized protein</fullName>
    </submittedName>
</protein>
<gene>
    <name evidence="2" type="ORF">GOODEAATRI_001101</name>
</gene>
<evidence type="ECO:0000313" key="3">
    <source>
        <dbReference type="Proteomes" id="UP001476798"/>
    </source>
</evidence>
<dbReference type="Proteomes" id="UP001476798">
    <property type="component" value="Unassembled WGS sequence"/>
</dbReference>